<feature type="transmembrane region" description="Helical" evidence="4">
    <location>
        <begin position="62"/>
        <end position="83"/>
    </location>
</feature>
<feature type="transmembrane region" description="Helical" evidence="4">
    <location>
        <begin position="334"/>
        <end position="356"/>
    </location>
</feature>
<dbReference type="AlphaFoldDB" id="A0A4U9W031"/>
<dbReference type="InterPro" id="IPR052528">
    <property type="entry name" value="Sugar_transport-like"/>
</dbReference>
<evidence type="ECO:0000256" key="3">
    <source>
        <dbReference type="ARBA" id="ARBA00023136"/>
    </source>
</evidence>
<dbReference type="InterPro" id="IPR036259">
    <property type="entry name" value="MFS_trans_sf"/>
</dbReference>
<feature type="transmembrane region" description="Helical" evidence="4">
    <location>
        <begin position="306"/>
        <end position="328"/>
    </location>
</feature>
<evidence type="ECO:0000313" key="5">
    <source>
        <dbReference type="EMBL" id="VTR52259.1"/>
    </source>
</evidence>
<dbReference type="KEGG" id="stha:NCTC11429_04542"/>
<keyword evidence="3 4" id="KW-0472">Membrane</keyword>
<dbReference type="GeneID" id="78465122"/>
<feature type="transmembrane region" description="Helical" evidence="4">
    <location>
        <begin position="368"/>
        <end position="389"/>
    </location>
</feature>
<dbReference type="PANTHER" id="PTHR23526">
    <property type="entry name" value="INTEGRAL MEMBRANE TRANSPORT PROTEIN-RELATED"/>
    <property type="match status" value="1"/>
</dbReference>
<evidence type="ECO:0000256" key="4">
    <source>
        <dbReference type="SAM" id="Phobius"/>
    </source>
</evidence>
<feature type="transmembrane region" description="Helical" evidence="4">
    <location>
        <begin position="271"/>
        <end position="294"/>
    </location>
</feature>
<dbReference type="STRING" id="1123265.GCA_000686625_03526"/>
<dbReference type="InterPro" id="IPR011701">
    <property type="entry name" value="MFS"/>
</dbReference>
<dbReference type="PANTHER" id="PTHR23526:SF2">
    <property type="entry name" value="MAJOR FACILITATOR SUPERFAMILY (MFS) PROFILE DOMAIN-CONTAINING PROTEIN"/>
    <property type="match status" value="1"/>
</dbReference>
<organism evidence="5 6">
    <name type="scientific">Sphingobacterium thalpophilum</name>
    <dbReference type="NCBI Taxonomy" id="259"/>
    <lineage>
        <taxon>Bacteria</taxon>
        <taxon>Pseudomonadati</taxon>
        <taxon>Bacteroidota</taxon>
        <taxon>Sphingobacteriia</taxon>
        <taxon>Sphingobacteriales</taxon>
        <taxon>Sphingobacteriaceae</taxon>
        <taxon>Sphingobacterium</taxon>
    </lineage>
</organism>
<dbReference type="Pfam" id="PF07690">
    <property type="entry name" value="MFS_1"/>
    <property type="match status" value="1"/>
</dbReference>
<dbReference type="Gene3D" id="1.20.1250.20">
    <property type="entry name" value="MFS general substrate transporter like domains"/>
    <property type="match status" value="2"/>
</dbReference>
<evidence type="ECO:0000256" key="1">
    <source>
        <dbReference type="ARBA" id="ARBA00022692"/>
    </source>
</evidence>
<feature type="transmembrane region" description="Helical" evidence="4">
    <location>
        <begin position="95"/>
        <end position="115"/>
    </location>
</feature>
<feature type="transmembrane region" description="Helical" evidence="4">
    <location>
        <begin position="194"/>
        <end position="213"/>
    </location>
</feature>
<gene>
    <name evidence="5" type="ORF">NCTC11429_04542</name>
</gene>
<feature type="transmembrane region" description="Helical" evidence="4">
    <location>
        <begin position="34"/>
        <end position="56"/>
    </location>
</feature>
<sequence length="497" mass="54899">MDVTSENAMDIRPKHHLEPQEIERSLRMVIIDGLCSEIVVCLSSGAILMGAALLLGASNFQIGLLASFPTLCNLAQLLTIVLIQRYPNRKVITVLSVFIAKLPLLLIGFVMWSNANLSFNILLGFMFIHYFLSAVGGAGWNSWIKDLVPEQRLGSYFSKRTRVMQVTNIAVSLIVAALVDYYGNRAPETLSDLYGVYFFSAGLIGAAGAFFLVQACEPKQHMSGGNLGPLLLEPLKNPNFKNLLLFNAAWLLAINLAIPFFTVFMLKTLGLSMKVVILLTVVSQIASVAGLRLWGNLSDRYSNKSIIYLTAPIYISCILLWIFVGIYSRALPNLVLLVLLHIMTGVSTGGINLALTNIGLKLAPKTDAIIYITVKNMVASFFTALGPIFGGLLVDYFSTRELQISISWKSPGLQSMAKLIYLHEWNFLFLLASVLAFISLRLLAKVQENGEVSHQLVKRIMKKRFRAGLKETLLVGNIITLHAQLKQILKRKTTSSD</sequence>
<evidence type="ECO:0000256" key="2">
    <source>
        <dbReference type="ARBA" id="ARBA00022989"/>
    </source>
</evidence>
<dbReference type="RefSeq" id="WP_028070264.1">
    <property type="nucleotide sequence ID" value="NZ_CP141191.1"/>
</dbReference>
<reference evidence="5 6" key="1">
    <citation type="submission" date="2019-05" db="EMBL/GenBank/DDBJ databases">
        <authorList>
            <consortium name="Pathogen Informatics"/>
        </authorList>
    </citation>
    <scope>NUCLEOTIDE SEQUENCE [LARGE SCALE GENOMIC DNA]</scope>
    <source>
        <strain evidence="5 6">NCTC11429</strain>
    </source>
</reference>
<keyword evidence="2 4" id="KW-1133">Transmembrane helix</keyword>
<feature type="transmembrane region" description="Helical" evidence="4">
    <location>
        <begin position="425"/>
        <end position="444"/>
    </location>
</feature>
<evidence type="ECO:0000313" key="6">
    <source>
        <dbReference type="Proteomes" id="UP000308196"/>
    </source>
</evidence>
<dbReference type="GO" id="GO:0022857">
    <property type="term" value="F:transmembrane transporter activity"/>
    <property type="evidence" value="ECO:0007669"/>
    <property type="project" value="InterPro"/>
</dbReference>
<name>A0A4U9W031_9SPHI</name>
<feature type="transmembrane region" description="Helical" evidence="4">
    <location>
        <begin position="163"/>
        <end position="182"/>
    </location>
</feature>
<feature type="transmembrane region" description="Helical" evidence="4">
    <location>
        <begin position="243"/>
        <end position="265"/>
    </location>
</feature>
<keyword evidence="1 4" id="KW-0812">Transmembrane</keyword>
<proteinExistence type="predicted"/>
<dbReference type="SUPFAM" id="SSF103473">
    <property type="entry name" value="MFS general substrate transporter"/>
    <property type="match status" value="1"/>
</dbReference>
<feature type="transmembrane region" description="Helical" evidence="4">
    <location>
        <begin position="121"/>
        <end position="143"/>
    </location>
</feature>
<dbReference type="EMBL" id="LR590484">
    <property type="protein sequence ID" value="VTR52259.1"/>
    <property type="molecule type" value="Genomic_DNA"/>
</dbReference>
<protein>
    <submittedName>
        <fullName evidence="5">Arabinose efflux permease</fullName>
    </submittedName>
</protein>
<accession>A0A4U9W031</accession>
<dbReference type="Proteomes" id="UP000308196">
    <property type="component" value="Chromosome"/>
</dbReference>